<dbReference type="InterPro" id="IPR027923">
    <property type="entry name" value="Hydrophob_seed_dom"/>
</dbReference>
<evidence type="ECO:0000256" key="1">
    <source>
        <dbReference type="ARBA" id="ARBA00008965"/>
    </source>
</evidence>
<keyword evidence="6" id="KW-1185">Reference proteome</keyword>
<dbReference type="AlphaFoldDB" id="A0A7J8S329"/>
<dbReference type="CDD" id="cd01958">
    <property type="entry name" value="HPS_like"/>
    <property type="match status" value="1"/>
</dbReference>
<dbReference type="Proteomes" id="UP000593561">
    <property type="component" value="Unassembled WGS sequence"/>
</dbReference>
<accession>A0A7J8S329</accession>
<feature type="chain" id="PRO_5029663677" description="Hydrophobic seed protein domain-containing protein" evidence="3">
    <location>
        <begin position="26"/>
        <end position="146"/>
    </location>
</feature>
<sequence>MASKSIATLALLLSLNILFSTMVTSTSVPCPPPPKTPKSSSRPSFNGNAPSCSKGYPKARGLVDLEVAVCLCTAIKANVLEINLKIPVSLSLLLKYCGKGVPQGNEKYVKDTVDRPHLITSTHLWTQEKGKVLFLVDLVNDIYLGE</sequence>
<dbReference type="InterPro" id="IPR036312">
    <property type="entry name" value="Bifun_inhib/LTP/seed_sf"/>
</dbReference>
<feature type="region of interest" description="Disordered" evidence="2">
    <location>
        <begin position="28"/>
        <end position="48"/>
    </location>
</feature>
<feature type="domain" description="Hydrophobic seed protein" evidence="4">
    <location>
        <begin position="59"/>
        <end position="104"/>
    </location>
</feature>
<evidence type="ECO:0000259" key="4">
    <source>
        <dbReference type="Pfam" id="PF14547"/>
    </source>
</evidence>
<dbReference type="SUPFAM" id="SSF47699">
    <property type="entry name" value="Bifunctional inhibitor/lipid-transfer protein/seed storage 2S albumin"/>
    <property type="match status" value="1"/>
</dbReference>
<feature type="non-terminal residue" evidence="5">
    <location>
        <position position="1"/>
    </location>
</feature>
<dbReference type="Gene3D" id="1.10.110.10">
    <property type="entry name" value="Plant lipid-transfer and hydrophobic proteins"/>
    <property type="match status" value="1"/>
</dbReference>
<dbReference type="Pfam" id="PF14547">
    <property type="entry name" value="Hydrophob_seed"/>
    <property type="match status" value="1"/>
</dbReference>
<comment type="caution">
    <text evidence="5">The sequence shown here is derived from an EMBL/GenBank/DDBJ whole genome shotgun (WGS) entry which is preliminary data.</text>
</comment>
<gene>
    <name evidence="5" type="ORF">Godav_006208</name>
</gene>
<reference evidence="5 6" key="1">
    <citation type="journal article" date="2019" name="Genome Biol. Evol.">
        <title>Insights into the evolution of the New World diploid cottons (Gossypium, subgenus Houzingenia) based on genome sequencing.</title>
        <authorList>
            <person name="Grover C.E."/>
            <person name="Arick M.A. 2nd"/>
            <person name="Thrash A."/>
            <person name="Conover J.L."/>
            <person name="Sanders W.S."/>
            <person name="Peterson D.G."/>
            <person name="Frelichowski J.E."/>
            <person name="Scheffler J.A."/>
            <person name="Scheffler B.E."/>
            <person name="Wendel J.F."/>
        </authorList>
    </citation>
    <scope>NUCLEOTIDE SEQUENCE [LARGE SCALE GENOMIC DNA]</scope>
    <source>
        <strain evidence="5">27</strain>
        <tissue evidence="5">Leaf</tissue>
    </source>
</reference>
<evidence type="ECO:0000256" key="2">
    <source>
        <dbReference type="SAM" id="MobiDB-lite"/>
    </source>
</evidence>
<evidence type="ECO:0000256" key="3">
    <source>
        <dbReference type="SAM" id="SignalP"/>
    </source>
</evidence>
<comment type="similarity">
    <text evidence="1">Belongs to the plant LTP family. PEARLI1 subfamily.</text>
</comment>
<evidence type="ECO:0000313" key="5">
    <source>
        <dbReference type="EMBL" id="MBA0620501.1"/>
    </source>
</evidence>
<keyword evidence="3" id="KW-0732">Signal</keyword>
<protein>
    <recommendedName>
        <fullName evidence="4">Hydrophobic seed protein domain-containing protein</fullName>
    </recommendedName>
</protein>
<proteinExistence type="inferred from homology"/>
<organism evidence="5 6">
    <name type="scientific">Gossypium davidsonii</name>
    <name type="common">Davidson's cotton</name>
    <name type="synonym">Gossypium klotzschianum subsp. davidsonii</name>
    <dbReference type="NCBI Taxonomy" id="34287"/>
    <lineage>
        <taxon>Eukaryota</taxon>
        <taxon>Viridiplantae</taxon>
        <taxon>Streptophyta</taxon>
        <taxon>Embryophyta</taxon>
        <taxon>Tracheophyta</taxon>
        <taxon>Spermatophyta</taxon>
        <taxon>Magnoliopsida</taxon>
        <taxon>eudicotyledons</taxon>
        <taxon>Gunneridae</taxon>
        <taxon>Pentapetalae</taxon>
        <taxon>rosids</taxon>
        <taxon>malvids</taxon>
        <taxon>Malvales</taxon>
        <taxon>Malvaceae</taxon>
        <taxon>Malvoideae</taxon>
        <taxon>Gossypium</taxon>
    </lineage>
</organism>
<evidence type="ECO:0000313" key="6">
    <source>
        <dbReference type="Proteomes" id="UP000593561"/>
    </source>
</evidence>
<name>A0A7J8S329_GOSDV</name>
<dbReference type="InterPro" id="IPR051636">
    <property type="entry name" value="Plant_LTP/defense-related"/>
</dbReference>
<dbReference type="EMBL" id="JABFAC010000008">
    <property type="protein sequence ID" value="MBA0620501.1"/>
    <property type="molecule type" value="Genomic_DNA"/>
</dbReference>
<dbReference type="PANTHER" id="PTHR31731">
    <property type="match status" value="1"/>
</dbReference>
<feature type="signal peptide" evidence="3">
    <location>
        <begin position="1"/>
        <end position="25"/>
    </location>
</feature>